<organism evidence="2 3">
    <name type="scientific">Triparma strigata</name>
    <dbReference type="NCBI Taxonomy" id="1606541"/>
    <lineage>
        <taxon>Eukaryota</taxon>
        <taxon>Sar</taxon>
        <taxon>Stramenopiles</taxon>
        <taxon>Ochrophyta</taxon>
        <taxon>Bolidophyceae</taxon>
        <taxon>Parmales</taxon>
        <taxon>Triparmaceae</taxon>
        <taxon>Triparma</taxon>
    </lineage>
</organism>
<evidence type="ECO:0000313" key="2">
    <source>
        <dbReference type="EMBL" id="GMH83287.1"/>
    </source>
</evidence>
<protein>
    <submittedName>
        <fullName evidence="2">Uncharacterized protein</fullName>
    </submittedName>
</protein>
<dbReference type="EMBL" id="BRXY01000280">
    <property type="protein sequence ID" value="GMH83287.1"/>
    <property type="molecule type" value="Genomic_DNA"/>
</dbReference>
<sequence>MTKTKGSNLVKRSPTHSTNTRTLGLYRARGGDENLVAVFERRADDPKSSTGIFEGSELKERGRLGRIPPAAAEEGLVKVQTRVVGLRDGGGDGILQIVGVGSVKGKWREGIGGIWKGTTTRDLRLDIGSRMQVDVKGIQVAICGGKGGTGRWRIYGGALIESEIIWMETIVEQAFVEEEEEDKGKAIFLQMQMKTKGVQEEEEEKDSIRIKGVELFGELFRA</sequence>
<name>A0A9W7B8W3_9STRA</name>
<dbReference type="Proteomes" id="UP001165085">
    <property type="component" value="Unassembled WGS sequence"/>
</dbReference>
<comment type="caution">
    <text evidence="2">The sequence shown here is derived from an EMBL/GenBank/DDBJ whole genome shotgun (WGS) entry which is preliminary data.</text>
</comment>
<gene>
    <name evidence="2" type="ORF">TrST_g4332</name>
</gene>
<keyword evidence="3" id="KW-1185">Reference proteome</keyword>
<reference evidence="3" key="1">
    <citation type="journal article" date="2023" name="Commun. Biol.">
        <title>Genome analysis of Parmales, the sister group of diatoms, reveals the evolutionary specialization of diatoms from phago-mixotrophs to photoautotrophs.</title>
        <authorList>
            <person name="Ban H."/>
            <person name="Sato S."/>
            <person name="Yoshikawa S."/>
            <person name="Yamada K."/>
            <person name="Nakamura Y."/>
            <person name="Ichinomiya M."/>
            <person name="Sato N."/>
            <person name="Blanc-Mathieu R."/>
            <person name="Endo H."/>
            <person name="Kuwata A."/>
            <person name="Ogata H."/>
        </authorList>
    </citation>
    <scope>NUCLEOTIDE SEQUENCE [LARGE SCALE GENOMIC DNA]</scope>
    <source>
        <strain evidence="3">NIES 3701</strain>
    </source>
</reference>
<dbReference type="AlphaFoldDB" id="A0A9W7B8W3"/>
<proteinExistence type="predicted"/>
<feature type="region of interest" description="Disordered" evidence="1">
    <location>
        <begin position="1"/>
        <end position="21"/>
    </location>
</feature>
<evidence type="ECO:0000256" key="1">
    <source>
        <dbReference type="SAM" id="MobiDB-lite"/>
    </source>
</evidence>
<accession>A0A9W7B8W3</accession>
<evidence type="ECO:0000313" key="3">
    <source>
        <dbReference type="Proteomes" id="UP001165085"/>
    </source>
</evidence>